<keyword evidence="5" id="KW-1185">Reference proteome</keyword>
<dbReference type="InterPro" id="IPR005224">
    <property type="entry name" value="SfsA"/>
</dbReference>
<dbReference type="CDD" id="cd22359">
    <property type="entry name" value="SfsA-like_bacterial"/>
    <property type="match status" value="1"/>
</dbReference>
<protein>
    <recommendedName>
        <fullName evidence="1">Sugar fermentation stimulation protein homolog</fullName>
    </recommendedName>
</protein>
<proteinExistence type="inferred from homology"/>
<dbReference type="Gene3D" id="2.40.50.580">
    <property type="match status" value="1"/>
</dbReference>
<feature type="domain" description="Sugar fermentation stimulation protein C-terminal" evidence="2">
    <location>
        <begin position="83"/>
        <end position="218"/>
    </location>
</feature>
<dbReference type="PANTHER" id="PTHR30545">
    <property type="entry name" value="SUGAR FERMENTATION STIMULATION PROTEIN A"/>
    <property type="match status" value="1"/>
</dbReference>
<reference evidence="4 5" key="1">
    <citation type="journal article" date="2011" name="Front. Microbiol.">
        <title>Genomic signatures of strain selection and enhancement in Bacillus atrophaeus var. globigii, a historical biowarfare simulant.</title>
        <authorList>
            <person name="Gibbons H.S."/>
            <person name="Broomall S.M."/>
            <person name="McNew L.A."/>
            <person name="Daligault H."/>
            <person name="Chapman C."/>
            <person name="Bruce D."/>
            <person name="Karavis M."/>
            <person name="Krepps M."/>
            <person name="McGregor P.A."/>
            <person name="Hong C."/>
            <person name="Park K.H."/>
            <person name="Akmal A."/>
            <person name="Feldman A."/>
            <person name="Lin J.S."/>
            <person name="Chang W.E."/>
            <person name="Higgs B.W."/>
            <person name="Demirev P."/>
            <person name="Lindquist J."/>
            <person name="Liem A."/>
            <person name="Fochler E."/>
            <person name="Read T.D."/>
            <person name="Tapia R."/>
            <person name="Johnson S."/>
            <person name="Bishop-Lilly K.A."/>
            <person name="Detter C."/>
            <person name="Han C."/>
            <person name="Sozhamannan S."/>
            <person name="Rosenzweig C.N."/>
            <person name="Skowronski E.W."/>
        </authorList>
    </citation>
    <scope>NUCLEOTIDE SEQUENCE [LARGE SCALE GENOMIC DNA]</scope>
    <source>
        <strain evidence="4 5">PIT1</strain>
    </source>
</reference>
<organism evidence="4 5">
    <name type="scientific">Pseudidiomarina taiwanensis</name>
    <dbReference type="NCBI Taxonomy" id="337250"/>
    <lineage>
        <taxon>Bacteria</taxon>
        <taxon>Pseudomonadati</taxon>
        <taxon>Pseudomonadota</taxon>
        <taxon>Gammaproteobacteria</taxon>
        <taxon>Alteromonadales</taxon>
        <taxon>Idiomarinaceae</taxon>
        <taxon>Pseudidiomarina</taxon>
    </lineage>
</organism>
<comment type="similarity">
    <text evidence="1">Belongs to the SfsA family.</text>
</comment>
<dbReference type="EMBL" id="PIQG01000005">
    <property type="protein sequence ID" value="RUO75578.1"/>
    <property type="molecule type" value="Genomic_DNA"/>
</dbReference>
<evidence type="ECO:0000259" key="3">
    <source>
        <dbReference type="Pfam" id="PF17746"/>
    </source>
</evidence>
<feature type="domain" description="SfsA N-terminal OB" evidence="3">
    <location>
        <begin position="13"/>
        <end position="80"/>
    </location>
</feature>
<dbReference type="InterPro" id="IPR040452">
    <property type="entry name" value="SfsA_C"/>
</dbReference>
<evidence type="ECO:0000256" key="1">
    <source>
        <dbReference type="HAMAP-Rule" id="MF_00095"/>
    </source>
</evidence>
<dbReference type="FunFam" id="2.40.50.580:FF:000001">
    <property type="entry name" value="Sugar fermentation stimulation protein A"/>
    <property type="match status" value="1"/>
</dbReference>
<dbReference type="PANTHER" id="PTHR30545:SF2">
    <property type="entry name" value="SUGAR FERMENTATION STIMULATION PROTEIN A"/>
    <property type="match status" value="1"/>
</dbReference>
<dbReference type="GO" id="GO:0003677">
    <property type="term" value="F:DNA binding"/>
    <property type="evidence" value="ECO:0007669"/>
    <property type="project" value="InterPro"/>
</dbReference>
<accession>A0A432ZCB0</accession>
<dbReference type="Proteomes" id="UP000288279">
    <property type="component" value="Unassembled WGS sequence"/>
</dbReference>
<dbReference type="OrthoDB" id="9802365at2"/>
<comment type="caution">
    <text evidence="4">The sequence shown here is derived from an EMBL/GenBank/DDBJ whole genome shotgun (WGS) entry which is preliminary data.</text>
</comment>
<evidence type="ECO:0000259" key="2">
    <source>
        <dbReference type="Pfam" id="PF03749"/>
    </source>
</evidence>
<gene>
    <name evidence="1" type="primary">sfsA</name>
    <name evidence="4" type="ORF">CWI83_09335</name>
</gene>
<evidence type="ECO:0000313" key="4">
    <source>
        <dbReference type="EMBL" id="RUO75578.1"/>
    </source>
</evidence>
<dbReference type="Pfam" id="PF17746">
    <property type="entry name" value="SfsA_N"/>
    <property type="match status" value="1"/>
</dbReference>
<dbReference type="NCBIfam" id="TIGR00230">
    <property type="entry name" value="sfsA"/>
    <property type="match status" value="1"/>
</dbReference>
<dbReference type="Pfam" id="PF03749">
    <property type="entry name" value="SfsA"/>
    <property type="match status" value="1"/>
</dbReference>
<dbReference type="HAMAP" id="MF_00095">
    <property type="entry name" value="SfsA"/>
    <property type="match status" value="1"/>
</dbReference>
<sequence>MKFINPLRCATLIRRYKRFLADVQFPDGEQITVHCPNTGAMTGCAEPGMTVWLSEAANPKRKYRYTWELAQTADGDYICVNTQRANQVVGECLAQQSILTELQAEQRYADNKRIDWLASTASGQRVFIEVKSVTLKEPQSDLGLFPDTQSVRAQQHLQALIEQVRDAQQAWVIYCGFHTGIKRVQAAAQIDPKYAQLAGQAEMAGVQFYFLPCRIDSQGITAGELVKLK</sequence>
<dbReference type="RefSeq" id="WP_126828385.1">
    <property type="nucleotide sequence ID" value="NZ_PIQG01000005.1"/>
</dbReference>
<dbReference type="AlphaFoldDB" id="A0A432ZCB0"/>
<name>A0A432ZCB0_9GAMM</name>
<dbReference type="Gene3D" id="3.40.1350.60">
    <property type="match status" value="1"/>
</dbReference>
<dbReference type="InterPro" id="IPR041465">
    <property type="entry name" value="SfsA_N"/>
</dbReference>
<evidence type="ECO:0000313" key="5">
    <source>
        <dbReference type="Proteomes" id="UP000288279"/>
    </source>
</evidence>